<protein>
    <recommendedName>
        <fullName evidence="5">DUF308 domain-containing protein</fullName>
    </recommendedName>
</protein>
<feature type="compositionally biased region" description="Polar residues" evidence="1">
    <location>
        <begin position="367"/>
        <end position="397"/>
    </location>
</feature>
<feature type="transmembrane region" description="Helical" evidence="2">
    <location>
        <begin position="68"/>
        <end position="87"/>
    </location>
</feature>
<evidence type="ECO:0000256" key="2">
    <source>
        <dbReference type="SAM" id="Phobius"/>
    </source>
</evidence>
<evidence type="ECO:0000313" key="3">
    <source>
        <dbReference type="EMBL" id="ROP29146.1"/>
    </source>
</evidence>
<comment type="caution">
    <text evidence="3">The sequence shown here is derived from an EMBL/GenBank/DDBJ whole genome shotgun (WGS) entry which is preliminary data.</text>
</comment>
<sequence length="438" mass="44344">MLWSGSSPLTVVRDGMWGFLLLAGVAWLAIAWSVLRLEPADIADVAGPVVLFAAVTEAVRALAGTRTWWLNAGMALLFVATGVVLMSDGNDTWTTPAALIGWYLMVRGAADLAISMMTRETDRIWGLLTVVGLAELGLGFFAAGSFARTAEMVAVILGGAALIRGVADLVASLRLREVSVSARAGRLLELPAERAVGVAGYSAGMTDFEEGPTQASRARHRAMPQTSAGGTHDLSGPRPGQAAALADLSTPGPTGARTGSFHDEVLRTTADLDAMLALAGVTGAAVPGAAAQAAEAEQVEVPDTAEGAELPPDSPSAQQPARPEITGRHGRPGDATAHTTAPATGSHAAGTGSPGNAGSSVGAPGNAASNFGTPRNAASNFSTPANAASNLGTTATGRQKPPGEEGPLPLLDPTAQAARAAMPGMDDTSIITRGRLVD</sequence>
<dbReference type="AlphaFoldDB" id="A0A3N1GG97"/>
<feature type="region of interest" description="Disordered" evidence="1">
    <location>
        <begin position="207"/>
        <end position="260"/>
    </location>
</feature>
<dbReference type="Proteomes" id="UP000271683">
    <property type="component" value="Unassembled WGS sequence"/>
</dbReference>
<accession>A0A3N1GG97</accession>
<feature type="region of interest" description="Disordered" evidence="1">
    <location>
        <begin position="294"/>
        <end position="438"/>
    </location>
</feature>
<evidence type="ECO:0008006" key="5">
    <source>
        <dbReference type="Google" id="ProtNLM"/>
    </source>
</evidence>
<keyword evidence="2" id="KW-1133">Transmembrane helix</keyword>
<evidence type="ECO:0000313" key="4">
    <source>
        <dbReference type="Proteomes" id="UP000271683"/>
    </source>
</evidence>
<keyword evidence="2" id="KW-0472">Membrane</keyword>
<gene>
    <name evidence="3" type="ORF">EDD30_1931</name>
</gene>
<evidence type="ECO:0000256" key="1">
    <source>
        <dbReference type="SAM" id="MobiDB-lite"/>
    </source>
</evidence>
<organism evidence="3 4">
    <name type="scientific">Couchioplanes caeruleus</name>
    <dbReference type="NCBI Taxonomy" id="56438"/>
    <lineage>
        <taxon>Bacteria</taxon>
        <taxon>Bacillati</taxon>
        <taxon>Actinomycetota</taxon>
        <taxon>Actinomycetes</taxon>
        <taxon>Micromonosporales</taxon>
        <taxon>Micromonosporaceae</taxon>
        <taxon>Couchioplanes</taxon>
    </lineage>
</organism>
<dbReference type="EMBL" id="RJKL01000001">
    <property type="protein sequence ID" value="ROP29146.1"/>
    <property type="molecule type" value="Genomic_DNA"/>
</dbReference>
<reference evidence="3 4" key="1">
    <citation type="submission" date="2018-11" db="EMBL/GenBank/DDBJ databases">
        <title>Sequencing the genomes of 1000 actinobacteria strains.</title>
        <authorList>
            <person name="Klenk H.-P."/>
        </authorList>
    </citation>
    <scope>NUCLEOTIDE SEQUENCE [LARGE SCALE GENOMIC DNA]</scope>
    <source>
        <strain evidence="3 4">DSM 43634</strain>
    </source>
</reference>
<keyword evidence="2" id="KW-0812">Transmembrane</keyword>
<name>A0A3N1GG97_9ACTN</name>
<feature type="transmembrane region" description="Helical" evidence="2">
    <location>
        <begin position="16"/>
        <end position="35"/>
    </location>
</feature>
<feature type="transmembrane region" description="Helical" evidence="2">
    <location>
        <begin position="124"/>
        <end position="146"/>
    </location>
</feature>
<proteinExistence type="predicted"/>
<feature type="transmembrane region" description="Helical" evidence="2">
    <location>
        <begin position="93"/>
        <end position="112"/>
    </location>
</feature>
<dbReference type="RefSeq" id="WP_071805341.1">
    <property type="nucleotide sequence ID" value="NZ_RJKL01000001.1"/>
</dbReference>